<comment type="caution">
    <text evidence="1">The sequence shown here is derived from an EMBL/GenBank/DDBJ whole genome shotgun (WGS) entry which is preliminary data.</text>
</comment>
<sequence length="161" mass="18054">MDLLIILLIVATADARKFCEKTKAPLEVGEWKYDLKQLDSAVVENPPNSINEGQVYVYENYFPNYTIKYIHVDNLAIKTCGAGAAIKSGGLGSSSVLIVLSARINQEIRSVIDIWGTKDTTNNSTNTISQRNYVGSMNTKSLYLFKHMRAVSHNRPNKYDY</sequence>
<protein>
    <submittedName>
        <fullName evidence="1">Uncharacterized protein</fullName>
    </submittedName>
</protein>
<keyword evidence="2" id="KW-1185">Reference proteome</keyword>
<evidence type="ECO:0000313" key="1">
    <source>
        <dbReference type="EMBL" id="KAJ8737997.1"/>
    </source>
</evidence>
<reference evidence="1" key="1">
    <citation type="submission" date="2023-03" db="EMBL/GenBank/DDBJ databases">
        <title>Chromosome-level genomes of two armyworms, Mythimna separata and Mythimna loreyi, provide insights into the biosynthesis and reception of sex pheromones.</title>
        <authorList>
            <person name="Zhao H."/>
        </authorList>
    </citation>
    <scope>NUCLEOTIDE SEQUENCE</scope>
    <source>
        <strain evidence="1">BeijingLab</strain>
    </source>
</reference>
<dbReference type="Proteomes" id="UP001231649">
    <property type="component" value="Chromosome 1"/>
</dbReference>
<proteinExistence type="predicted"/>
<organism evidence="1 2">
    <name type="scientific">Mythimna loreyi</name>
    <dbReference type="NCBI Taxonomy" id="667449"/>
    <lineage>
        <taxon>Eukaryota</taxon>
        <taxon>Metazoa</taxon>
        <taxon>Ecdysozoa</taxon>
        <taxon>Arthropoda</taxon>
        <taxon>Hexapoda</taxon>
        <taxon>Insecta</taxon>
        <taxon>Pterygota</taxon>
        <taxon>Neoptera</taxon>
        <taxon>Endopterygota</taxon>
        <taxon>Lepidoptera</taxon>
        <taxon>Glossata</taxon>
        <taxon>Ditrysia</taxon>
        <taxon>Noctuoidea</taxon>
        <taxon>Noctuidae</taxon>
        <taxon>Noctuinae</taxon>
        <taxon>Hadenini</taxon>
        <taxon>Mythimna</taxon>
    </lineage>
</organism>
<gene>
    <name evidence="1" type="ORF">PYW08_000592</name>
</gene>
<name>A0ACC2RCY2_9NEOP</name>
<accession>A0ACC2RCY2</accession>
<dbReference type="EMBL" id="CM056777">
    <property type="protein sequence ID" value="KAJ8737997.1"/>
    <property type="molecule type" value="Genomic_DNA"/>
</dbReference>
<evidence type="ECO:0000313" key="2">
    <source>
        <dbReference type="Proteomes" id="UP001231649"/>
    </source>
</evidence>